<feature type="domain" description="MIP18 family-like" evidence="1">
    <location>
        <begin position="24"/>
        <end position="97"/>
    </location>
</feature>
<evidence type="ECO:0000313" key="2">
    <source>
        <dbReference type="EMBL" id="TYP99715.1"/>
    </source>
</evidence>
<evidence type="ECO:0000259" key="1">
    <source>
        <dbReference type="Pfam" id="PF01883"/>
    </source>
</evidence>
<dbReference type="InterPro" id="IPR052339">
    <property type="entry name" value="Fe-S_Maturation_MIP18"/>
</dbReference>
<dbReference type="PANTHER" id="PTHR42831">
    <property type="entry name" value="FE-S PROTEIN MATURATION AUXILIARY FACTOR YITW"/>
    <property type="match status" value="1"/>
</dbReference>
<dbReference type="EMBL" id="VNIA01000001">
    <property type="protein sequence ID" value="TYP99715.1"/>
    <property type="molecule type" value="Genomic_DNA"/>
</dbReference>
<dbReference type="SUPFAM" id="SSF117916">
    <property type="entry name" value="Fe-S cluster assembly (FSCA) domain-like"/>
    <property type="match status" value="1"/>
</dbReference>
<dbReference type="Proteomes" id="UP000323136">
    <property type="component" value="Unassembled WGS sequence"/>
</dbReference>
<protein>
    <submittedName>
        <fullName evidence="2">FeS assembly SUF system protein</fullName>
    </submittedName>
</protein>
<comment type="caution">
    <text evidence="2">The sequence shown here is derived from an EMBL/GenBank/DDBJ whole genome shotgun (WGS) entry which is preliminary data.</text>
</comment>
<name>A0A5S5DV45_9FLAO</name>
<dbReference type="Pfam" id="PF01883">
    <property type="entry name" value="FeS_assembly_P"/>
    <property type="match status" value="1"/>
</dbReference>
<proteinExistence type="predicted"/>
<dbReference type="AlphaFoldDB" id="A0A5S5DV45"/>
<gene>
    <name evidence="2" type="ORF">C7447_101319</name>
</gene>
<sequence>MRNKLSWRIKEKNMTDKELDELGDKIVRVLKTIYDPEIPVDIYELGLIYDVFVSEENDAKILMTLTSPNCPVAESLPVEIEEKIKTLPEINNCEVEITFDPTWTQEMMSEEAKLELGML</sequence>
<dbReference type="InterPro" id="IPR034904">
    <property type="entry name" value="FSCA_dom_sf"/>
</dbReference>
<organism evidence="2 3">
    <name type="scientific">Tenacibaculum adriaticum</name>
    <dbReference type="NCBI Taxonomy" id="413713"/>
    <lineage>
        <taxon>Bacteria</taxon>
        <taxon>Pseudomonadati</taxon>
        <taxon>Bacteroidota</taxon>
        <taxon>Flavobacteriia</taxon>
        <taxon>Flavobacteriales</taxon>
        <taxon>Flavobacteriaceae</taxon>
        <taxon>Tenacibaculum</taxon>
    </lineage>
</organism>
<dbReference type="Gene3D" id="3.30.300.130">
    <property type="entry name" value="Fe-S cluster assembly (FSCA)"/>
    <property type="match status" value="1"/>
</dbReference>
<dbReference type="PANTHER" id="PTHR42831:SF1">
    <property type="entry name" value="FE-S PROTEIN MATURATION AUXILIARY FACTOR YITW"/>
    <property type="match status" value="1"/>
</dbReference>
<evidence type="ECO:0000313" key="3">
    <source>
        <dbReference type="Proteomes" id="UP000323136"/>
    </source>
</evidence>
<keyword evidence="3" id="KW-1185">Reference proteome</keyword>
<reference evidence="2 3" key="1">
    <citation type="submission" date="2019-07" db="EMBL/GenBank/DDBJ databases">
        <title>Genomic Encyclopedia of Type Strains, Phase IV (KMG-IV): sequencing the most valuable type-strain genomes for metagenomic binning, comparative biology and taxonomic classification.</title>
        <authorList>
            <person name="Goeker M."/>
        </authorList>
    </citation>
    <scope>NUCLEOTIDE SEQUENCE [LARGE SCALE GENOMIC DNA]</scope>
    <source>
        <strain evidence="2 3">DSM 18961</strain>
    </source>
</reference>
<accession>A0A5S5DV45</accession>
<dbReference type="InterPro" id="IPR002744">
    <property type="entry name" value="MIP18-like"/>
</dbReference>